<keyword evidence="4" id="KW-1185">Reference proteome</keyword>
<dbReference type="GeneID" id="71989601"/>
<reference evidence="3" key="2">
    <citation type="journal article" date="2022" name="Microb. Genom.">
        <title>A chromosome-scale genome assembly of the tomato pathogen Cladosporium fulvum reveals a compartmentalized genome architecture and the presence of a dispensable chromosome.</title>
        <authorList>
            <person name="Zaccaron A.Z."/>
            <person name="Chen L.H."/>
            <person name="Samaras A."/>
            <person name="Stergiopoulos I."/>
        </authorList>
    </citation>
    <scope>NUCLEOTIDE SEQUENCE</scope>
    <source>
        <strain evidence="3">Race5_Kim</strain>
    </source>
</reference>
<feature type="compositionally biased region" description="Polar residues" evidence="1">
    <location>
        <begin position="424"/>
        <end position="444"/>
    </location>
</feature>
<dbReference type="EMBL" id="CP090171">
    <property type="protein sequence ID" value="UJO21541.1"/>
    <property type="molecule type" value="Genomic_DNA"/>
</dbReference>
<organism evidence="3 4">
    <name type="scientific">Passalora fulva</name>
    <name type="common">Tomato leaf mold</name>
    <name type="synonym">Cladosporium fulvum</name>
    <dbReference type="NCBI Taxonomy" id="5499"/>
    <lineage>
        <taxon>Eukaryota</taxon>
        <taxon>Fungi</taxon>
        <taxon>Dikarya</taxon>
        <taxon>Ascomycota</taxon>
        <taxon>Pezizomycotina</taxon>
        <taxon>Dothideomycetes</taxon>
        <taxon>Dothideomycetidae</taxon>
        <taxon>Mycosphaerellales</taxon>
        <taxon>Mycosphaerellaceae</taxon>
        <taxon>Fulvia</taxon>
    </lineage>
</organism>
<dbReference type="Proteomes" id="UP000756132">
    <property type="component" value="Chromosome 9"/>
</dbReference>
<name>A0A9Q8PFM0_PASFU</name>
<proteinExistence type="predicted"/>
<dbReference type="KEGG" id="ffu:CLAFUR5_09723"/>
<evidence type="ECO:0000256" key="1">
    <source>
        <dbReference type="SAM" id="MobiDB-lite"/>
    </source>
</evidence>
<evidence type="ECO:0000313" key="3">
    <source>
        <dbReference type="EMBL" id="UJO21541.1"/>
    </source>
</evidence>
<dbReference type="RefSeq" id="XP_047765907.1">
    <property type="nucleotide sequence ID" value="XM_047908871.1"/>
</dbReference>
<dbReference type="GO" id="GO:0004197">
    <property type="term" value="F:cysteine-type endopeptidase activity"/>
    <property type="evidence" value="ECO:0007669"/>
    <property type="project" value="InterPro"/>
</dbReference>
<evidence type="ECO:0000259" key="2">
    <source>
        <dbReference type="Pfam" id="PF00656"/>
    </source>
</evidence>
<accession>A0A9Q8PFM0</accession>
<gene>
    <name evidence="3" type="ORF">CLAFUR5_09723</name>
</gene>
<feature type="compositionally biased region" description="Basic and acidic residues" evidence="1">
    <location>
        <begin position="493"/>
        <end position="513"/>
    </location>
</feature>
<dbReference type="Pfam" id="PF00656">
    <property type="entry name" value="Peptidase_C14"/>
    <property type="match status" value="1"/>
</dbReference>
<protein>
    <recommendedName>
        <fullName evidence="2">Peptidase C14 caspase domain-containing protein</fullName>
    </recommendedName>
</protein>
<feature type="region of interest" description="Disordered" evidence="1">
    <location>
        <begin position="414"/>
        <end position="464"/>
    </location>
</feature>
<dbReference type="GO" id="GO:0006508">
    <property type="term" value="P:proteolysis"/>
    <property type="evidence" value="ECO:0007669"/>
    <property type="project" value="InterPro"/>
</dbReference>
<dbReference type="InterPro" id="IPR011600">
    <property type="entry name" value="Pept_C14_caspase"/>
</dbReference>
<reference evidence="3" key="1">
    <citation type="submission" date="2021-12" db="EMBL/GenBank/DDBJ databases">
        <authorList>
            <person name="Zaccaron A."/>
            <person name="Stergiopoulos I."/>
        </authorList>
    </citation>
    <scope>NUCLEOTIDE SEQUENCE</scope>
    <source>
        <strain evidence="3">Race5_Kim</strain>
    </source>
</reference>
<feature type="region of interest" description="Disordered" evidence="1">
    <location>
        <begin position="1"/>
        <end position="22"/>
    </location>
</feature>
<feature type="domain" description="Peptidase C14 caspase" evidence="2">
    <location>
        <begin position="67"/>
        <end position="177"/>
    </location>
</feature>
<dbReference type="AlphaFoldDB" id="A0A9Q8PFM0"/>
<evidence type="ECO:0000313" key="4">
    <source>
        <dbReference type="Proteomes" id="UP000756132"/>
    </source>
</evidence>
<dbReference type="Gene3D" id="3.40.50.1460">
    <property type="match status" value="1"/>
</dbReference>
<feature type="region of interest" description="Disordered" evidence="1">
    <location>
        <begin position="490"/>
        <end position="524"/>
    </location>
</feature>
<sequence>MMVSPTASPGVTGVANENNLDQSTQEQLRMIWEDRMQHPSRGIPHEQTSVLLMSWHPNIDDLEVTREVDKLETTFRKDYGFEVERTILPAGKPQQKMLSNLASFVEKHDKKRSLLIIYYAGHGNGGVGVKDGDLVLDGRLRPGDPESSRESIVWSEVESAIRGVTDADVLLVFDCYHAGRLCRPLVRSATPSSHYDILGACSDNQVTPKGGDTSFTSSLIWALEELSKLKRSFTISQLRGKIMQGPNFPKDQIPALSPREDRDTYGEVYLSPIGAQRATGNITPVEGDRGKTSDRAYLDLRLYFDRDADKEHIGRTADAFKIFREDPKQDHLGLKRVELLGRYTTKEQLIIRFMDTLLDRVDRKKLSVVKQATAEAVSSVLGSEHDLGTVEDPPHTNDQTARVAQLVLGDQLPRDEGNRHLAPPSTSRPVSSIDGQHPESATTLQDEDTSRILPDTAEQTRPSHLKAMGREVRKMAMKLSCWHGTEEIAQSARAHEVDSDRQHHPVLKVERPQPSEASSLHGKE</sequence>
<dbReference type="OrthoDB" id="4760831at2759"/>